<dbReference type="AlphaFoldDB" id="A0A3A1YF67"/>
<organism evidence="1 2">
    <name type="scientific">Psittacicella hinzii</name>
    <dbReference type="NCBI Taxonomy" id="2028575"/>
    <lineage>
        <taxon>Bacteria</taxon>
        <taxon>Pseudomonadati</taxon>
        <taxon>Pseudomonadota</taxon>
        <taxon>Gammaproteobacteria</taxon>
        <taxon>Pasteurellales</taxon>
        <taxon>Psittacicellaceae</taxon>
        <taxon>Psittacicella</taxon>
    </lineage>
</organism>
<dbReference type="RefSeq" id="WP_119531993.1">
    <property type="nucleotide sequence ID" value="NZ_JBHSSP010000028.1"/>
</dbReference>
<reference evidence="1 2" key="1">
    <citation type="submission" date="2017-08" db="EMBL/GenBank/DDBJ databases">
        <title>Reclassification of Bisgaard taxon 37 and 44.</title>
        <authorList>
            <person name="Christensen H."/>
        </authorList>
    </citation>
    <scope>NUCLEOTIDE SEQUENCE [LARGE SCALE GENOMIC DNA]</scope>
    <source>
        <strain evidence="1 2">111</strain>
    </source>
</reference>
<dbReference type="EMBL" id="NRJG01000112">
    <property type="protein sequence ID" value="RIY36201.1"/>
    <property type="molecule type" value="Genomic_DNA"/>
</dbReference>
<keyword evidence="2" id="KW-1185">Reference proteome</keyword>
<comment type="caution">
    <text evidence="1">The sequence shown here is derived from an EMBL/GenBank/DDBJ whole genome shotgun (WGS) entry which is preliminary data.</text>
</comment>
<sequence length="252" mass="29786">MKVCKNATVNAILNATRALATILDDYGSMIVNAAYMRDKALYGRKFSMDFEVNFYTKNGIVMAEVDETQGEEILNILDRLEFEDFPTTNYVYHDTELLEDLIHDFKTIAKQFPEVKVLLKGTKFKFIEWQTFAVYVLNSLHLYRYVSDLFEYELQGWDIKFTHVEHEADLLNKIKERLIPYDFWDHDEEEDGEFKFAHGETPAIIKLGFYKERIPYARGYGRELARDTDNFPHFNATEWYAYQVRLNGGKEW</sequence>
<gene>
    <name evidence="1" type="ORF">CKF58_06060</name>
</gene>
<dbReference type="Proteomes" id="UP000265916">
    <property type="component" value="Unassembled WGS sequence"/>
</dbReference>
<accession>A0A3A1YF67</accession>
<name>A0A3A1YF67_9GAMM</name>
<evidence type="ECO:0000313" key="2">
    <source>
        <dbReference type="Proteomes" id="UP000265916"/>
    </source>
</evidence>
<evidence type="ECO:0000313" key="1">
    <source>
        <dbReference type="EMBL" id="RIY36201.1"/>
    </source>
</evidence>
<protein>
    <submittedName>
        <fullName evidence="1">Uncharacterized protein</fullName>
    </submittedName>
</protein>
<proteinExistence type="predicted"/>